<dbReference type="AlphaFoldDB" id="A0A7W8DP02"/>
<sequence length="309" mass="33328">MKGVVINTSVLRDIDAGFQTNFNRAIGNVPAFYKKLCMSVPSVTAENVYAWLASLPAISEKTAEIIKTRLQVLGQSVLNKEFAGIVEVPRTAIEDDQYGVFAPTAALWGQRAGQSPDLELIKWLGLSFTTSKSYDGKPFFAADHKAHGRAAAWSNLGTKKLSATNFQLAYANLRDRRDAAGVPLFTLLNPAQVYLVVCSDDEATADSIVKLATLAGGGENPNFNKAQVLVLPGLQPAGAARPWFLLDCGGEVKPIIYQERVKFELTANMSLTADKVFNDDLFSWKARGRFAIAGGLPEYAYGSTGADAA</sequence>
<accession>A0A7W8DP02</accession>
<organism evidence="2 3">
    <name type="scientific">Prosthecobacter dejongeii</name>
    <dbReference type="NCBI Taxonomy" id="48465"/>
    <lineage>
        <taxon>Bacteria</taxon>
        <taxon>Pseudomonadati</taxon>
        <taxon>Verrucomicrobiota</taxon>
        <taxon>Verrucomicrobiia</taxon>
        <taxon>Verrucomicrobiales</taxon>
        <taxon>Verrucomicrobiaceae</taxon>
        <taxon>Prosthecobacter</taxon>
    </lineage>
</organism>
<evidence type="ECO:0000313" key="3">
    <source>
        <dbReference type="Proteomes" id="UP000534294"/>
    </source>
</evidence>
<comment type="caution">
    <text evidence="2">The sequence shown here is derived from an EMBL/GenBank/DDBJ whole genome shotgun (WGS) entry which is preliminary data.</text>
</comment>
<dbReference type="InterPro" id="IPR018774">
    <property type="entry name" value="Phage_Mu_GpT"/>
</dbReference>
<keyword evidence="3" id="KW-1185">Reference proteome</keyword>
<protein>
    <submittedName>
        <fullName evidence="2">Phage major head subunit gpT-like protein</fullName>
    </submittedName>
</protein>
<gene>
    <name evidence="2" type="ORF">HNQ64_001356</name>
</gene>
<dbReference type="EMBL" id="JACHIF010000002">
    <property type="protein sequence ID" value="MBB5037114.1"/>
    <property type="molecule type" value="Genomic_DNA"/>
</dbReference>
<dbReference type="RefSeq" id="WP_184206682.1">
    <property type="nucleotide sequence ID" value="NZ_JACHIF010000002.1"/>
</dbReference>
<feature type="domain" description="Bacteriophage Mu GpT" evidence="1">
    <location>
        <begin position="238"/>
        <end position="304"/>
    </location>
</feature>
<evidence type="ECO:0000313" key="2">
    <source>
        <dbReference type="EMBL" id="MBB5037114.1"/>
    </source>
</evidence>
<name>A0A7W8DP02_9BACT</name>
<proteinExistence type="predicted"/>
<feature type="domain" description="Bacteriophage Mu GpT" evidence="1">
    <location>
        <begin position="12"/>
        <end position="156"/>
    </location>
</feature>
<dbReference type="Proteomes" id="UP000534294">
    <property type="component" value="Unassembled WGS sequence"/>
</dbReference>
<dbReference type="Pfam" id="PF10124">
    <property type="entry name" value="Mu-like_gpT"/>
    <property type="match status" value="2"/>
</dbReference>
<reference evidence="2 3" key="1">
    <citation type="submission" date="2020-08" db="EMBL/GenBank/DDBJ databases">
        <title>Genomic Encyclopedia of Type Strains, Phase IV (KMG-IV): sequencing the most valuable type-strain genomes for metagenomic binning, comparative biology and taxonomic classification.</title>
        <authorList>
            <person name="Goeker M."/>
        </authorList>
    </citation>
    <scope>NUCLEOTIDE SEQUENCE [LARGE SCALE GENOMIC DNA]</scope>
    <source>
        <strain evidence="2 3">DSM 12251</strain>
    </source>
</reference>
<evidence type="ECO:0000259" key="1">
    <source>
        <dbReference type="Pfam" id="PF10124"/>
    </source>
</evidence>